<dbReference type="KEGG" id="aten:116294905"/>
<dbReference type="FunFam" id="1.50.10.10:FF:000023">
    <property type="entry name" value="Protein-glucosylgalactosylhydroxylysine glucosidase"/>
    <property type="match status" value="1"/>
</dbReference>
<dbReference type="SUPFAM" id="SSF48208">
    <property type="entry name" value="Six-hairpin glycosidases"/>
    <property type="match status" value="1"/>
</dbReference>
<keyword evidence="3" id="KW-0326">Glycosidase</keyword>
<comment type="similarity">
    <text evidence="1">Belongs to the glycosyl hydrolase 65 family.</text>
</comment>
<dbReference type="OrthoDB" id="200349at2759"/>
<organism evidence="12 13">
    <name type="scientific">Actinia tenebrosa</name>
    <name type="common">Australian red waratah sea anemone</name>
    <dbReference type="NCBI Taxonomy" id="6105"/>
    <lineage>
        <taxon>Eukaryota</taxon>
        <taxon>Metazoa</taxon>
        <taxon>Cnidaria</taxon>
        <taxon>Anthozoa</taxon>
        <taxon>Hexacorallia</taxon>
        <taxon>Actiniaria</taxon>
        <taxon>Actiniidae</taxon>
        <taxon>Actinia</taxon>
    </lineage>
</organism>
<dbReference type="PANTHER" id="PTHR11051">
    <property type="entry name" value="GLYCOSYL HYDROLASE-RELATED"/>
    <property type="match status" value="1"/>
</dbReference>
<evidence type="ECO:0000259" key="11">
    <source>
        <dbReference type="Pfam" id="PF03633"/>
    </source>
</evidence>
<accession>A0A6P8HSP0</accession>
<comment type="function">
    <text evidence="5">Catalyzes the hydrolysis of glucose from the disaccharide unit linked to hydroxylysine residues of collagen and collagen-like proteins.</text>
</comment>
<evidence type="ECO:0000256" key="3">
    <source>
        <dbReference type="ARBA" id="ARBA00023295"/>
    </source>
</evidence>
<dbReference type="Pfam" id="PF03632">
    <property type="entry name" value="Glyco_hydro_65m"/>
    <property type="match status" value="1"/>
</dbReference>
<keyword evidence="9" id="KW-0732">Signal</keyword>
<feature type="domain" description="Glycoside hydrolase family 65 central catalytic" evidence="10">
    <location>
        <begin position="324"/>
        <end position="532"/>
    </location>
</feature>
<dbReference type="Gene3D" id="1.50.10.10">
    <property type="match status" value="1"/>
</dbReference>
<dbReference type="Proteomes" id="UP000515163">
    <property type="component" value="Unplaced"/>
</dbReference>
<evidence type="ECO:0000256" key="7">
    <source>
        <dbReference type="ARBA" id="ARBA00071505"/>
    </source>
</evidence>
<dbReference type="InParanoid" id="A0A6P8HSP0"/>
<dbReference type="GO" id="GO:0005975">
    <property type="term" value="P:carbohydrate metabolic process"/>
    <property type="evidence" value="ECO:0007669"/>
    <property type="project" value="InterPro"/>
</dbReference>
<reference evidence="13" key="1">
    <citation type="submission" date="2025-08" db="UniProtKB">
        <authorList>
            <consortium name="RefSeq"/>
        </authorList>
    </citation>
    <scope>IDENTIFICATION</scope>
    <source>
        <tissue evidence="13">Tentacle</tissue>
    </source>
</reference>
<dbReference type="EC" id="3.2.1.107" evidence="6"/>
<dbReference type="GO" id="GO:0047402">
    <property type="term" value="F:protein-glucosylgalactosylhydroxylysine glucosidase activity"/>
    <property type="evidence" value="ECO:0007669"/>
    <property type="project" value="UniProtKB-EC"/>
</dbReference>
<dbReference type="FunFam" id="2.60.420.10:FF:000003">
    <property type="entry name" value="Protein-glucosylgalactosylhydroxylysine glucosidase"/>
    <property type="match status" value="1"/>
</dbReference>
<dbReference type="InterPro" id="IPR012341">
    <property type="entry name" value="6hp_glycosidase-like_sf"/>
</dbReference>
<evidence type="ECO:0000256" key="5">
    <source>
        <dbReference type="ARBA" id="ARBA00053339"/>
    </source>
</evidence>
<feature type="domain" description="Glycoside hydrolase family 65 C-terminal" evidence="11">
    <location>
        <begin position="642"/>
        <end position="692"/>
    </location>
</feature>
<dbReference type="GeneID" id="116294905"/>
<sequence>MKAYVVSCVAILSCLVTNTYTRSVRMAEMKASPTRFYTETLPTKTSVVWVKNSEPGNFMPSVANGYIGTVIYSDSIHVSGVFSGESNPKETQIYPVYLYEHAHRARLPSTCAIEFEVAGISGKHSYALDVKEGVFYHWFKSSKLEVEQRVYAHRSRMHILVVEISVQNNMGMPVTLEINNKRGNDSKDIEFTEVDVEEGLKAALGKVNITETKGSFRPEVAMAWTEIPSKLNVAASPDEQNWYFITAIATSLDTKFAPLSEAVSQWSDAIKVQKSLFSTHKKAWEELWNRSTVDIEGNLELSQAVYGSMYYILSSTRADWPYGLSPGGLPGGEEYMGHTFWDQDIWMYPFLVLLHPDLARASLKYRYDRLPGARRVARKYGYKGAMFPWESALTGLQVSPGERYGKSQIHITGDITHAAKLYWYTTKDTHWLRKNGYEIARQTAEYWASRVQYRSDGDTYVINHVMPPDEYQYPVNNSVYTNVVAKLNLEFATKVGKMLGHDVPEEWSKIAEKMLIPFDEKKQYHPEYEGYNLNISVKQADTILIGYPLMYDMDKKVRSNDLNFYEDITNPNGPAMTHSMFAIGWLELGEEKRAEKPFMKNFENIVGPFKVWVEQRNMKGAVNFITGAGGFLQTITYGYGGFRLREGHLEFNPTLPPKSTKMTITGVHYLGNQLKFTITSDGVEITLLARKEIAPYLEVVKDGKKYGVKTGEKLSLSRGKGVVRMLEESAVSSAAPRSLVYGLGMSVMGFLCASIASFAKVSFLG</sequence>
<evidence type="ECO:0000256" key="1">
    <source>
        <dbReference type="ARBA" id="ARBA00006768"/>
    </source>
</evidence>
<dbReference type="RefSeq" id="XP_031558456.1">
    <property type="nucleotide sequence ID" value="XM_031702596.1"/>
</dbReference>
<feature type="chain" id="PRO_5027954428" description="Protein-glucosylgalactosylhydroxylysine glucosidase" evidence="9">
    <location>
        <begin position="22"/>
        <end position="765"/>
    </location>
</feature>
<dbReference type="Gene3D" id="2.60.420.10">
    <property type="entry name" value="Maltose phosphorylase, domain 3"/>
    <property type="match status" value="1"/>
</dbReference>
<keyword evidence="2" id="KW-0378">Hydrolase</keyword>
<evidence type="ECO:0000313" key="12">
    <source>
        <dbReference type="Proteomes" id="UP000515163"/>
    </source>
</evidence>
<evidence type="ECO:0000256" key="2">
    <source>
        <dbReference type="ARBA" id="ARBA00022801"/>
    </source>
</evidence>
<evidence type="ECO:0000256" key="9">
    <source>
        <dbReference type="SAM" id="SignalP"/>
    </source>
</evidence>
<name>A0A6P8HSP0_ACTTE</name>
<evidence type="ECO:0000313" key="13">
    <source>
        <dbReference type="RefSeq" id="XP_031558456.1"/>
    </source>
</evidence>
<gene>
    <name evidence="13" type="primary">LOC116294905</name>
</gene>
<evidence type="ECO:0000256" key="6">
    <source>
        <dbReference type="ARBA" id="ARBA00066430"/>
    </source>
</evidence>
<comment type="catalytic activity">
    <reaction evidence="4">
        <text>(5R)-5-O-[alpha-D-glucosyl-(1-&gt;2)-beta-D-galactosyl]-5-hydroxy-L-lysyl-[collagen] + H2O = (5R)-5-O-(beta-D-galactosyl)-5-hydroxy-L-lysyl-[collagen] + D-glucose</text>
        <dbReference type="Rhea" id="RHEA:11068"/>
        <dbReference type="Rhea" id="RHEA-COMP:12753"/>
        <dbReference type="Rhea" id="RHEA-COMP:12754"/>
        <dbReference type="ChEBI" id="CHEBI:4167"/>
        <dbReference type="ChEBI" id="CHEBI:15377"/>
        <dbReference type="ChEBI" id="CHEBI:133443"/>
        <dbReference type="ChEBI" id="CHEBI:133452"/>
        <dbReference type="EC" id="3.2.1.107"/>
    </reaction>
</comment>
<dbReference type="InterPro" id="IPR005195">
    <property type="entry name" value="Glyco_hydro_65_M"/>
</dbReference>
<dbReference type="FunCoup" id="A0A6P8HSP0">
    <property type="interactions" value="394"/>
</dbReference>
<dbReference type="InterPro" id="IPR008928">
    <property type="entry name" value="6-hairpin_glycosidase_sf"/>
</dbReference>
<dbReference type="InterPro" id="IPR005194">
    <property type="entry name" value="Glyco_hydro_65_C"/>
</dbReference>
<evidence type="ECO:0000259" key="10">
    <source>
        <dbReference type="Pfam" id="PF03632"/>
    </source>
</evidence>
<keyword evidence="12" id="KW-1185">Reference proteome</keyword>
<evidence type="ECO:0000256" key="4">
    <source>
        <dbReference type="ARBA" id="ARBA00051415"/>
    </source>
</evidence>
<proteinExistence type="inferred from homology"/>
<dbReference type="PANTHER" id="PTHR11051:SF8">
    <property type="entry name" value="PROTEIN-GLUCOSYLGALACTOSYLHYDROXYLYSINE GLUCOSIDASE"/>
    <property type="match status" value="1"/>
</dbReference>
<dbReference type="Pfam" id="PF03633">
    <property type="entry name" value="Glyco_hydro_65C"/>
    <property type="match status" value="1"/>
</dbReference>
<protein>
    <recommendedName>
        <fullName evidence="7">Protein-glucosylgalactosylhydroxylysine glucosidase</fullName>
        <ecNumber evidence="6">3.2.1.107</ecNumber>
    </recommendedName>
    <alternativeName>
        <fullName evidence="8">Acid trehalase-like protein 1</fullName>
    </alternativeName>
</protein>
<dbReference type="AlphaFoldDB" id="A0A6P8HSP0"/>
<feature type="signal peptide" evidence="9">
    <location>
        <begin position="1"/>
        <end position="21"/>
    </location>
</feature>
<evidence type="ECO:0000256" key="8">
    <source>
        <dbReference type="ARBA" id="ARBA00079982"/>
    </source>
</evidence>